<evidence type="ECO:0000313" key="10">
    <source>
        <dbReference type="Proteomes" id="UP000027361"/>
    </source>
</evidence>
<keyword evidence="2 5" id="KW-0808">Transferase</keyword>
<comment type="catalytic activity">
    <reaction evidence="5">
        <text>cytidine + ATP = CMP + ADP + H(+)</text>
        <dbReference type="Rhea" id="RHEA:24674"/>
        <dbReference type="ChEBI" id="CHEBI:15378"/>
        <dbReference type="ChEBI" id="CHEBI:17562"/>
        <dbReference type="ChEBI" id="CHEBI:30616"/>
        <dbReference type="ChEBI" id="CHEBI:60377"/>
        <dbReference type="ChEBI" id="CHEBI:456216"/>
        <dbReference type="EC" id="2.7.1.48"/>
    </reaction>
</comment>
<sequence length="690" mass="73218">MAPSAVFPAAAPSDARAKTVILTDAGKATWYDSSGKVLDAYIVGIAGGSASGKTSVARAITKSLPNVPWQTILSVDSFYKPLTPAQSKLAFENGYDFDHPNAFDYELLLQCISDLKAGRAVEIPNYSFVKHNRLDEKTYLYGANVILLEGLFVLQDPAIRALLDLKVFVQADSDLMLARRIQRDVKERGRDVEGILEQYLRFVKPSMDNFVSTTMKYADIIVPGAKNEVAIQVISQHIQQRLASSSKRIRSELSQARPPTSAASNTTVGVDSVCSISSASLPPTPGVSGLQGFSISPWGSSSTLSMAMQRSSTGAPSMALDDCPHSSPMLTRQLSCTSSSFLLDTALTTPTISGDPVAAAAAAIAAAAEAAAHLSLPTTVHLLPQTSQLRALLTILHDVESEGEEFIFHVNRLATLVVEAAMSLLPYRSKTVNVVTGASYQGREIDVKNVCSVSILRSGGVFETSLRRAIPDLALGSLLIQSADDGEPYLYSVRLPSFLRQRSTAPTTFVFLADAQIGTGAAAFMAIRVLLDHGVPQERIVFIALLASAKGGVHALAKAFPNVKVVVAGVDPGLRRTRVPVQRAATGSAPAASGGAGDTGRLRDVGLQAQVNMASQSDVPISDIASLSTLDLGSLHLQEGEQRVSKANHAGQGQAPSESDPAEPDDGQRTRVCWALLPGAGNVGNRYWRT</sequence>
<evidence type="ECO:0000256" key="4">
    <source>
        <dbReference type="ARBA" id="ARBA00022777"/>
    </source>
</evidence>
<evidence type="ECO:0000256" key="1">
    <source>
        <dbReference type="ARBA" id="ARBA00004690"/>
    </source>
</evidence>
<name>A0A066V9B6_TILAU</name>
<keyword evidence="10" id="KW-1185">Reference proteome</keyword>
<dbReference type="InterPro" id="IPR029057">
    <property type="entry name" value="PRTase-like"/>
</dbReference>
<dbReference type="OMA" id="EQAACNE"/>
<proteinExistence type="inferred from homology"/>
<evidence type="ECO:0000313" key="9">
    <source>
        <dbReference type="EMBL" id="KDN38327.1"/>
    </source>
</evidence>
<dbReference type="GeneID" id="25263388"/>
<evidence type="ECO:0000259" key="7">
    <source>
        <dbReference type="Pfam" id="PF00485"/>
    </source>
</evidence>
<comment type="similarity">
    <text evidence="5">Belongs to the uridine kinase family.</text>
</comment>
<evidence type="ECO:0000256" key="3">
    <source>
        <dbReference type="ARBA" id="ARBA00022741"/>
    </source>
</evidence>
<feature type="region of interest" description="Disordered" evidence="6">
    <location>
        <begin position="579"/>
        <end position="600"/>
    </location>
</feature>
<keyword evidence="3 5" id="KW-0547">Nucleotide-binding</keyword>
<dbReference type="AlphaFoldDB" id="A0A066V9B6"/>
<dbReference type="GO" id="GO:0004849">
    <property type="term" value="F:uridine kinase activity"/>
    <property type="evidence" value="ECO:0007669"/>
    <property type="project" value="UniProtKB-EC"/>
</dbReference>
<dbReference type="STRING" id="1037660.A0A066V9B6"/>
<dbReference type="PANTHER" id="PTHR10285">
    <property type="entry name" value="URIDINE KINASE"/>
    <property type="match status" value="1"/>
</dbReference>
<dbReference type="InterPro" id="IPR000764">
    <property type="entry name" value="Uridine_kinase-like"/>
</dbReference>
<comment type="catalytic activity">
    <reaction evidence="5">
        <text>uridine + ATP = UMP + ADP + H(+)</text>
        <dbReference type="Rhea" id="RHEA:16825"/>
        <dbReference type="ChEBI" id="CHEBI:15378"/>
        <dbReference type="ChEBI" id="CHEBI:16704"/>
        <dbReference type="ChEBI" id="CHEBI:30616"/>
        <dbReference type="ChEBI" id="CHEBI:57865"/>
        <dbReference type="ChEBI" id="CHEBI:456216"/>
        <dbReference type="EC" id="2.7.1.48"/>
    </reaction>
</comment>
<dbReference type="GO" id="GO:0043771">
    <property type="term" value="F:cytidine kinase activity"/>
    <property type="evidence" value="ECO:0007669"/>
    <property type="project" value="RHEA"/>
</dbReference>
<accession>A0A066V9B6</accession>
<protein>
    <recommendedName>
        <fullName evidence="5">Uridine kinase</fullName>
        <ecNumber evidence="5">2.7.1.48</ecNumber>
    </recommendedName>
</protein>
<dbReference type="GO" id="GO:0044206">
    <property type="term" value="P:UMP salvage"/>
    <property type="evidence" value="ECO:0007669"/>
    <property type="project" value="UniProtKB-UniPathway"/>
</dbReference>
<dbReference type="CDD" id="cd02023">
    <property type="entry name" value="UMPK"/>
    <property type="match status" value="1"/>
</dbReference>
<dbReference type="InterPro" id="IPR027417">
    <property type="entry name" value="P-loop_NTPase"/>
</dbReference>
<evidence type="ECO:0000256" key="5">
    <source>
        <dbReference type="RuleBase" id="RU003825"/>
    </source>
</evidence>
<dbReference type="RefSeq" id="XP_013240684.1">
    <property type="nucleotide sequence ID" value="XM_013385230.1"/>
</dbReference>
<reference evidence="9 10" key="1">
    <citation type="submission" date="2014-05" db="EMBL/GenBank/DDBJ databases">
        <title>Draft genome sequence of a rare smut relative, Tilletiaria anomala UBC 951.</title>
        <authorList>
            <consortium name="DOE Joint Genome Institute"/>
            <person name="Toome M."/>
            <person name="Kuo A."/>
            <person name="Henrissat B."/>
            <person name="Lipzen A."/>
            <person name="Tritt A."/>
            <person name="Yoshinaga Y."/>
            <person name="Zane M."/>
            <person name="Barry K."/>
            <person name="Grigoriev I.V."/>
            <person name="Spatafora J.W."/>
            <person name="Aimea M.C."/>
        </authorList>
    </citation>
    <scope>NUCLEOTIDE SEQUENCE [LARGE SCALE GENOMIC DNA]</scope>
    <source>
        <strain evidence="9 10">UBC 951</strain>
    </source>
</reference>
<feature type="domain" description="Phosphoribulokinase/uridine kinase" evidence="7">
    <location>
        <begin position="42"/>
        <end position="224"/>
    </location>
</feature>
<evidence type="ECO:0000259" key="8">
    <source>
        <dbReference type="Pfam" id="PF14681"/>
    </source>
</evidence>
<keyword evidence="4 5" id="KW-0418">Kinase</keyword>
<comment type="pathway">
    <text evidence="5">Pyrimidine metabolism; CTP biosynthesis via salvage pathway; CTP from cytidine: step 1/3.</text>
</comment>
<dbReference type="EMBL" id="JMSN01000120">
    <property type="protein sequence ID" value="KDN38327.1"/>
    <property type="molecule type" value="Genomic_DNA"/>
</dbReference>
<comment type="pathway">
    <text evidence="1 5">Pyrimidine metabolism; UMP biosynthesis via salvage pathway; UMP from uridine: step 1/1.</text>
</comment>
<dbReference type="NCBIfam" id="TIGR00235">
    <property type="entry name" value="udk"/>
    <property type="match status" value="1"/>
</dbReference>
<comment type="caution">
    <text evidence="9">The sequence shown here is derived from an EMBL/GenBank/DDBJ whole genome shotgun (WGS) entry which is preliminary data.</text>
</comment>
<dbReference type="GO" id="GO:0044211">
    <property type="term" value="P:CTP salvage"/>
    <property type="evidence" value="ECO:0007669"/>
    <property type="project" value="UniProtKB-UniPathway"/>
</dbReference>
<dbReference type="EC" id="2.7.1.48" evidence="5"/>
<feature type="domain" description="Phosphoribosyltransferase" evidence="8">
    <location>
        <begin position="384"/>
        <end position="576"/>
    </location>
</feature>
<gene>
    <name evidence="9" type="ORF">K437DRAFT_251378</name>
</gene>
<dbReference type="Pfam" id="PF00485">
    <property type="entry name" value="PRK"/>
    <property type="match status" value="1"/>
</dbReference>
<dbReference type="Gene3D" id="3.40.50.2020">
    <property type="match status" value="1"/>
</dbReference>
<dbReference type="UniPathway" id="UPA00579">
    <property type="reaction ID" value="UER00640"/>
</dbReference>
<dbReference type="InParanoid" id="A0A066V9B6"/>
<dbReference type="NCBIfam" id="NF004018">
    <property type="entry name" value="PRK05480.1"/>
    <property type="match status" value="1"/>
</dbReference>
<evidence type="ECO:0000256" key="2">
    <source>
        <dbReference type="ARBA" id="ARBA00022679"/>
    </source>
</evidence>
<dbReference type="Pfam" id="PF14681">
    <property type="entry name" value="UPRTase"/>
    <property type="match status" value="1"/>
</dbReference>
<feature type="compositionally biased region" description="Low complexity" evidence="6">
    <location>
        <begin position="584"/>
        <end position="593"/>
    </location>
</feature>
<dbReference type="SUPFAM" id="SSF53271">
    <property type="entry name" value="PRTase-like"/>
    <property type="match status" value="1"/>
</dbReference>
<dbReference type="OrthoDB" id="738517at2759"/>
<dbReference type="FunCoup" id="A0A066V9B6">
    <property type="interactions" value="410"/>
</dbReference>
<evidence type="ECO:0000256" key="6">
    <source>
        <dbReference type="SAM" id="MobiDB-lite"/>
    </source>
</evidence>
<organism evidence="9 10">
    <name type="scientific">Tilletiaria anomala (strain ATCC 24038 / CBS 436.72 / UBC 951)</name>
    <dbReference type="NCBI Taxonomy" id="1037660"/>
    <lineage>
        <taxon>Eukaryota</taxon>
        <taxon>Fungi</taxon>
        <taxon>Dikarya</taxon>
        <taxon>Basidiomycota</taxon>
        <taxon>Ustilaginomycotina</taxon>
        <taxon>Exobasidiomycetes</taxon>
        <taxon>Georgefischeriales</taxon>
        <taxon>Tilletiariaceae</taxon>
        <taxon>Tilletiaria</taxon>
    </lineage>
</organism>
<dbReference type="InterPro" id="IPR000836">
    <property type="entry name" value="PRTase_dom"/>
</dbReference>
<dbReference type="GO" id="GO:0005524">
    <property type="term" value="F:ATP binding"/>
    <property type="evidence" value="ECO:0007669"/>
    <property type="project" value="UniProtKB-KW"/>
</dbReference>
<dbReference type="FunFam" id="3.40.50.300:FF:002070">
    <property type="entry name" value="Uridine kinase"/>
    <property type="match status" value="1"/>
</dbReference>
<dbReference type="InterPro" id="IPR006083">
    <property type="entry name" value="PRK/URK"/>
</dbReference>
<keyword evidence="5" id="KW-0067">ATP-binding</keyword>
<dbReference type="Proteomes" id="UP000027361">
    <property type="component" value="Unassembled WGS sequence"/>
</dbReference>
<dbReference type="UniPathway" id="UPA00574">
    <property type="reaction ID" value="UER00637"/>
</dbReference>
<dbReference type="HOGENOM" id="CLU_021278_2_0_1"/>
<dbReference type="SUPFAM" id="SSF52540">
    <property type="entry name" value="P-loop containing nucleoside triphosphate hydrolases"/>
    <property type="match status" value="1"/>
</dbReference>
<feature type="region of interest" description="Disordered" evidence="6">
    <location>
        <begin position="640"/>
        <end position="668"/>
    </location>
</feature>
<dbReference type="PRINTS" id="PR00988">
    <property type="entry name" value="URIDINKINASE"/>
</dbReference>
<dbReference type="CDD" id="cd06223">
    <property type="entry name" value="PRTases_typeI"/>
    <property type="match status" value="1"/>
</dbReference>
<dbReference type="Gene3D" id="3.40.50.300">
    <property type="entry name" value="P-loop containing nucleotide triphosphate hydrolases"/>
    <property type="match status" value="1"/>
</dbReference>